<keyword evidence="1" id="KW-0238">DNA-binding</keyword>
<gene>
    <name evidence="4" type="ORF">J5V16_01575</name>
</gene>
<evidence type="ECO:0000256" key="2">
    <source>
        <dbReference type="SAM" id="MobiDB-lite"/>
    </source>
</evidence>
<feature type="domain" description="HTH cro/C1-type" evidence="3">
    <location>
        <begin position="79"/>
        <end position="133"/>
    </location>
</feature>
<proteinExistence type="predicted"/>
<reference evidence="4 5" key="1">
    <citation type="submission" date="2021-03" db="EMBL/GenBank/DDBJ databases">
        <title>Glycomyces sp. nov., a novel actinomycete isolated from soil.</title>
        <authorList>
            <person name="Yang X."/>
            <person name="Xu X."/>
        </authorList>
    </citation>
    <scope>NUCLEOTIDE SEQUENCE [LARGE SCALE GENOMIC DNA]</scope>
    <source>
        <strain evidence="4 5">NEAU-S30</strain>
    </source>
</reference>
<comment type="caution">
    <text evidence="4">The sequence shown here is derived from an EMBL/GenBank/DDBJ whole genome shotgun (WGS) entry which is preliminary data.</text>
</comment>
<evidence type="ECO:0000313" key="4">
    <source>
        <dbReference type="EMBL" id="MBO3731492.1"/>
    </source>
</evidence>
<evidence type="ECO:0000313" key="5">
    <source>
        <dbReference type="Proteomes" id="UP000681341"/>
    </source>
</evidence>
<organism evidence="4 5">
    <name type="scientific">Glycomyces niveus</name>
    <dbReference type="NCBI Taxonomy" id="2820287"/>
    <lineage>
        <taxon>Bacteria</taxon>
        <taxon>Bacillati</taxon>
        <taxon>Actinomycetota</taxon>
        <taxon>Actinomycetes</taxon>
        <taxon>Glycomycetales</taxon>
        <taxon>Glycomycetaceae</taxon>
        <taxon>Glycomyces</taxon>
    </lineage>
</organism>
<dbReference type="PROSITE" id="PS50943">
    <property type="entry name" value="HTH_CROC1"/>
    <property type="match status" value="1"/>
</dbReference>
<dbReference type="PANTHER" id="PTHR46797:SF1">
    <property type="entry name" value="METHYLPHOSPHONATE SYNTHASE"/>
    <property type="match status" value="1"/>
</dbReference>
<dbReference type="EMBL" id="JAGFNP010000001">
    <property type="protein sequence ID" value="MBO3731492.1"/>
    <property type="molecule type" value="Genomic_DNA"/>
</dbReference>
<dbReference type="Gene3D" id="1.10.260.40">
    <property type="entry name" value="lambda repressor-like DNA-binding domains"/>
    <property type="match status" value="1"/>
</dbReference>
<accession>A0ABS3U1F5</accession>
<dbReference type="InterPro" id="IPR010982">
    <property type="entry name" value="Lambda_DNA-bd_dom_sf"/>
</dbReference>
<keyword evidence="5" id="KW-1185">Reference proteome</keyword>
<dbReference type="SMART" id="SM00530">
    <property type="entry name" value="HTH_XRE"/>
    <property type="match status" value="1"/>
</dbReference>
<dbReference type="Proteomes" id="UP000681341">
    <property type="component" value="Unassembled WGS sequence"/>
</dbReference>
<sequence length="543" mass="59462">MTNLPANGPGPGANDAQSTGGGSGNPRPATRAKHTRVIAKNGDSSDPGAAHRPWGAAEAAELAAADDHTVDLISLGKQIRHLRKQREMSLDDLGAAVGSAASQLSLIENGKKEPKLSMLRALARALGVSSDELLGAEPPNRRVALEIALERAQRSAQYQALGLPNVKPSGRTPTEILEALVGLHREVERQVNLHTATPEEARRANTELRRRMRDKDNYFGDIEAEARTLLNGVDYAGGPLSQHQIADLAAYLRFTLHHVDDLPHSTRSVTDLKHRRIYLTQVGTGAHDPRTVLLQALASHVLQHDVPRTYLEFLGQRVATNYLAAALLIPESSAVAFLRQKMTGKEIAVEDLRDNFAVSYEAAAHRFTNLATHHLGIRTHFQKVHKSGIIFKAYENDDVAFPADPTGAIEGQPVCRYWTSRQVFDVPDKFNAFNQYTDTATGTYWCTARTERSADGLFSLSIGVPYEAAKWFRGKETKARSVSKCPDPDCCRNPPRALAESWAGQVWPTARAASSQLAAMPLGSFPGVDETEVYQFLERHSKD</sequence>
<dbReference type="InterPro" id="IPR001387">
    <property type="entry name" value="Cro/C1-type_HTH"/>
</dbReference>
<dbReference type="RefSeq" id="WP_208494191.1">
    <property type="nucleotide sequence ID" value="NZ_JAGFNP010000001.1"/>
</dbReference>
<dbReference type="Pfam" id="PF01381">
    <property type="entry name" value="HTH_3"/>
    <property type="match status" value="1"/>
</dbReference>
<dbReference type="CDD" id="cd00093">
    <property type="entry name" value="HTH_XRE"/>
    <property type="match status" value="1"/>
</dbReference>
<evidence type="ECO:0000256" key="1">
    <source>
        <dbReference type="ARBA" id="ARBA00023125"/>
    </source>
</evidence>
<evidence type="ECO:0000259" key="3">
    <source>
        <dbReference type="PROSITE" id="PS50943"/>
    </source>
</evidence>
<protein>
    <submittedName>
        <fullName evidence="4">Helix-turn-helix domain-containing protein</fullName>
    </submittedName>
</protein>
<dbReference type="PANTHER" id="PTHR46797">
    <property type="entry name" value="HTH-TYPE TRANSCRIPTIONAL REGULATOR"/>
    <property type="match status" value="1"/>
</dbReference>
<dbReference type="InterPro" id="IPR050807">
    <property type="entry name" value="TransReg_Diox_bact_type"/>
</dbReference>
<feature type="region of interest" description="Disordered" evidence="2">
    <location>
        <begin position="1"/>
        <end position="53"/>
    </location>
</feature>
<dbReference type="SUPFAM" id="SSF47413">
    <property type="entry name" value="lambda repressor-like DNA-binding domains"/>
    <property type="match status" value="1"/>
</dbReference>
<name>A0ABS3U1F5_9ACTN</name>